<dbReference type="WBParaSite" id="PTRK_0000080600.1">
    <property type="protein sequence ID" value="PTRK_0000080600.1"/>
    <property type="gene ID" value="PTRK_0000080600"/>
</dbReference>
<evidence type="ECO:0000256" key="3">
    <source>
        <dbReference type="PROSITE-ProRule" id="PRU00221"/>
    </source>
</evidence>
<dbReference type="AlphaFoldDB" id="A0A0N4Z1R0"/>
<evidence type="ECO:0000256" key="2">
    <source>
        <dbReference type="ARBA" id="ARBA00022737"/>
    </source>
</evidence>
<name>A0A0N4Z1R0_PARTI</name>
<dbReference type="InterPro" id="IPR001680">
    <property type="entry name" value="WD40_rpt"/>
</dbReference>
<dbReference type="InterPro" id="IPR015943">
    <property type="entry name" value="WD40/YVTN_repeat-like_dom_sf"/>
</dbReference>
<dbReference type="Gene3D" id="2.130.10.10">
    <property type="entry name" value="YVTN repeat-like/Quinoprotein amine dehydrogenase"/>
    <property type="match status" value="1"/>
</dbReference>
<keyword evidence="1 3" id="KW-0853">WD repeat</keyword>
<dbReference type="Proteomes" id="UP000038045">
    <property type="component" value="Unplaced"/>
</dbReference>
<dbReference type="PROSITE" id="PS50082">
    <property type="entry name" value="WD_REPEATS_2"/>
    <property type="match status" value="1"/>
</dbReference>
<evidence type="ECO:0000313" key="4">
    <source>
        <dbReference type="Proteomes" id="UP000038045"/>
    </source>
</evidence>
<evidence type="ECO:0000313" key="5">
    <source>
        <dbReference type="WBParaSite" id="PTRK_0000080600.1"/>
    </source>
</evidence>
<proteinExistence type="predicted"/>
<accession>A0A0N4Z1R0</accession>
<protein>
    <submittedName>
        <fullName evidence="5">WD_REPEATS_REGION domain-containing protein</fullName>
    </submittedName>
</protein>
<dbReference type="InterPro" id="IPR036322">
    <property type="entry name" value="WD40_repeat_dom_sf"/>
</dbReference>
<dbReference type="STRING" id="131310.A0A0N4Z1R0"/>
<dbReference type="PROSITE" id="PS00678">
    <property type="entry name" value="WD_REPEATS_1"/>
    <property type="match status" value="1"/>
</dbReference>
<keyword evidence="2" id="KW-0677">Repeat</keyword>
<organism evidence="4 5">
    <name type="scientific">Parastrongyloides trichosuri</name>
    <name type="common">Possum-specific nematode worm</name>
    <dbReference type="NCBI Taxonomy" id="131310"/>
    <lineage>
        <taxon>Eukaryota</taxon>
        <taxon>Metazoa</taxon>
        <taxon>Ecdysozoa</taxon>
        <taxon>Nematoda</taxon>
        <taxon>Chromadorea</taxon>
        <taxon>Rhabditida</taxon>
        <taxon>Tylenchina</taxon>
        <taxon>Panagrolaimomorpha</taxon>
        <taxon>Strongyloidoidea</taxon>
        <taxon>Strongyloididae</taxon>
        <taxon>Parastrongyloides</taxon>
    </lineage>
</organism>
<reference evidence="5" key="1">
    <citation type="submission" date="2017-02" db="UniProtKB">
        <authorList>
            <consortium name="WormBaseParasite"/>
        </authorList>
    </citation>
    <scope>IDENTIFICATION</scope>
</reference>
<dbReference type="SUPFAM" id="SSF50978">
    <property type="entry name" value="WD40 repeat-like"/>
    <property type="match status" value="1"/>
</dbReference>
<keyword evidence="4" id="KW-1185">Reference proteome</keyword>
<evidence type="ECO:0000256" key="1">
    <source>
        <dbReference type="ARBA" id="ARBA00022574"/>
    </source>
</evidence>
<sequence>MDNATFKTISVNSTWNVINETFHNFMQTEPLQTKDESTSPMENNSIQIQTEDVTISSISDISPSSIKINPKVIDKIIFFIKESDMLTEYIKTFINLQRTAKVSMKFLRTLYNLNISNILPFSIVGGRGGRVCVLYGEEIHDAWCSHTSKVVMYYKNQNKSIDLSSCPTKFLYHDQYGIIGQMNGNIILAKDGEILEMIEEHDYSISCLISINNESIISASIDGKIVLWNIKNENMKKVKEYQAKISDLPRELRQSSGKDNKRHTSVVSISHLKDQLIIGGETGALWSCTLNDMMLTPITTIGEGIEDIFLINNNILIILSSFGKILKYDMTMKILEESLYKNVISICNLDTKLVLLSENNIKIVDALTFEELLSDDKNFIDVKFDKNDNLICLDIKNNINLYTLD</sequence>
<feature type="repeat" description="WD" evidence="3">
    <location>
        <begin position="198"/>
        <end position="238"/>
    </location>
</feature>
<dbReference type="InterPro" id="IPR019775">
    <property type="entry name" value="WD40_repeat_CS"/>
</dbReference>